<name>A0A9C9K003_UNCW3</name>
<dbReference type="InterPro" id="IPR021309">
    <property type="entry name" value="YgaP-like_TM"/>
</dbReference>
<evidence type="ECO:0000313" key="4">
    <source>
        <dbReference type="Proteomes" id="UP000885826"/>
    </source>
</evidence>
<comment type="caution">
    <text evidence="3">The sequence shown here is derived from an EMBL/GenBank/DDBJ whole genome shotgun (WGS) entry which is preliminary data.</text>
</comment>
<keyword evidence="1" id="KW-0812">Transmembrane</keyword>
<dbReference type="AlphaFoldDB" id="A0A9C9K003"/>
<dbReference type="EMBL" id="DRIG01000062">
    <property type="protein sequence ID" value="HEC78627.1"/>
    <property type="molecule type" value="Genomic_DNA"/>
</dbReference>
<keyword evidence="1" id="KW-1133">Transmembrane helix</keyword>
<keyword evidence="1" id="KW-0472">Membrane</keyword>
<feature type="transmembrane region" description="Helical" evidence="1">
    <location>
        <begin position="12"/>
        <end position="29"/>
    </location>
</feature>
<protein>
    <submittedName>
        <fullName evidence="3">DUF2892 domain-containing protein</fullName>
    </submittedName>
</protein>
<sequence>MKINMTPKDRFIRFILVIVIIILLWAQVLKGALATILGILGIILVITSVYGFCPFYAVLKVSPGKKKKQK</sequence>
<evidence type="ECO:0000256" key="1">
    <source>
        <dbReference type="SAM" id="Phobius"/>
    </source>
</evidence>
<feature type="transmembrane region" description="Helical" evidence="1">
    <location>
        <begin position="35"/>
        <end position="59"/>
    </location>
</feature>
<gene>
    <name evidence="3" type="ORF">ENI34_05735</name>
</gene>
<dbReference type="Pfam" id="PF11127">
    <property type="entry name" value="YgaP-like_TM"/>
    <property type="match status" value="1"/>
</dbReference>
<proteinExistence type="predicted"/>
<evidence type="ECO:0000313" key="3">
    <source>
        <dbReference type="EMBL" id="HEC78627.1"/>
    </source>
</evidence>
<accession>A0A9C9K003</accession>
<evidence type="ECO:0000259" key="2">
    <source>
        <dbReference type="Pfam" id="PF11127"/>
    </source>
</evidence>
<reference evidence="3" key="1">
    <citation type="journal article" date="2020" name="mSystems">
        <title>Genome- and Community-Level Interaction Insights into Carbon Utilization and Element Cycling Functions of Hydrothermarchaeota in Hydrothermal Sediment.</title>
        <authorList>
            <person name="Zhou Z."/>
            <person name="Liu Y."/>
            <person name="Xu W."/>
            <person name="Pan J."/>
            <person name="Luo Z.H."/>
            <person name="Li M."/>
        </authorList>
    </citation>
    <scope>NUCLEOTIDE SEQUENCE</scope>
    <source>
        <strain evidence="3">HyVt-388</strain>
    </source>
</reference>
<organism evidence="3 4">
    <name type="scientific">candidate division WOR-3 bacterium</name>
    <dbReference type="NCBI Taxonomy" id="2052148"/>
    <lineage>
        <taxon>Bacteria</taxon>
        <taxon>Bacteria division WOR-3</taxon>
    </lineage>
</organism>
<feature type="domain" description="Inner membrane protein YgaP-like transmembrane" evidence="2">
    <location>
        <begin position="1"/>
        <end position="66"/>
    </location>
</feature>
<dbReference type="Proteomes" id="UP000885826">
    <property type="component" value="Unassembled WGS sequence"/>
</dbReference>